<dbReference type="AlphaFoldDB" id="K2FTK6"/>
<dbReference type="EMBL" id="AMFJ01000885">
    <property type="protein sequence ID" value="EKE26228.1"/>
    <property type="molecule type" value="Genomic_DNA"/>
</dbReference>
<proteinExistence type="predicted"/>
<dbReference type="SUPFAM" id="SSF54523">
    <property type="entry name" value="Pili subunits"/>
    <property type="match status" value="1"/>
</dbReference>
<protein>
    <submittedName>
        <fullName evidence="1">Uncharacterized protein</fullName>
    </submittedName>
</protein>
<dbReference type="InterPro" id="IPR045584">
    <property type="entry name" value="Pilin-like"/>
</dbReference>
<comment type="caution">
    <text evidence="1">The sequence shown here is derived from an EMBL/GenBank/DDBJ whole genome shotgun (WGS) entry which is preliminary data.</text>
</comment>
<dbReference type="Gene3D" id="3.30.700.10">
    <property type="entry name" value="Glycoprotein, Type 4 Pilin"/>
    <property type="match status" value="1"/>
</dbReference>
<sequence length="53" mass="6275">MVVVVLIMILTSISFIWFKDYMSDSRDSKRIADITNLKTSLKSYKQKSWNYPI</sequence>
<name>K2FTK6_9BACT</name>
<feature type="non-terminal residue" evidence="1">
    <location>
        <position position="53"/>
    </location>
</feature>
<reference evidence="1" key="1">
    <citation type="journal article" date="2012" name="Science">
        <title>Fermentation, hydrogen, and sulfur metabolism in multiple uncultivated bacterial phyla.</title>
        <authorList>
            <person name="Wrighton K.C."/>
            <person name="Thomas B.C."/>
            <person name="Sharon I."/>
            <person name="Miller C.S."/>
            <person name="Castelle C.J."/>
            <person name="VerBerkmoes N.C."/>
            <person name="Wilkins M.J."/>
            <person name="Hettich R.L."/>
            <person name="Lipton M.S."/>
            <person name="Williams K.H."/>
            <person name="Long P.E."/>
            <person name="Banfield J.F."/>
        </authorList>
    </citation>
    <scope>NUCLEOTIDE SEQUENCE [LARGE SCALE GENOMIC DNA]</scope>
</reference>
<organism evidence="1">
    <name type="scientific">uncultured bacterium</name>
    <name type="common">gcode 4</name>
    <dbReference type="NCBI Taxonomy" id="1234023"/>
    <lineage>
        <taxon>Bacteria</taxon>
        <taxon>environmental samples</taxon>
    </lineage>
</organism>
<gene>
    <name evidence="1" type="ORF">ACD_4C00369G0001</name>
</gene>
<accession>K2FTK6</accession>
<evidence type="ECO:0000313" key="1">
    <source>
        <dbReference type="EMBL" id="EKE26228.1"/>
    </source>
</evidence>